<comment type="catalytic activity">
    <reaction evidence="8 13">
        <text>7-aminomethyl-7-carbaguanosine(34) in tRNA + S-adenosyl-L-methionine = epoxyqueuosine(34) in tRNA + adenine + L-methionine + 2 H(+)</text>
        <dbReference type="Rhea" id="RHEA:32155"/>
        <dbReference type="Rhea" id="RHEA-COMP:10342"/>
        <dbReference type="Rhea" id="RHEA-COMP:18582"/>
        <dbReference type="ChEBI" id="CHEBI:15378"/>
        <dbReference type="ChEBI" id="CHEBI:16708"/>
        <dbReference type="ChEBI" id="CHEBI:57844"/>
        <dbReference type="ChEBI" id="CHEBI:59789"/>
        <dbReference type="ChEBI" id="CHEBI:82833"/>
        <dbReference type="ChEBI" id="CHEBI:194443"/>
        <dbReference type="EC" id="2.4.99.17"/>
    </reaction>
</comment>
<dbReference type="Gene3D" id="2.40.10.240">
    <property type="entry name" value="QueA-like"/>
    <property type="match status" value="1"/>
</dbReference>
<protein>
    <recommendedName>
        <fullName evidence="11 13">S-adenosylmethionine:tRNA ribosyltransferase-isomerase</fullName>
        <ecNumber evidence="10 13">2.4.99.17</ecNumber>
    </recommendedName>
    <alternativeName>
        <fullName evidence="12 13">Queuosine biosynthesis protein QueA</fullName>
    </alternativeName>
</protein>
<dbReference type="UniPathway" id="UPA00392"/>
<proteinExistence type="inferred from homology"/>
<comment type="pathway">
    <text evidence="2 13">tRNA modification; tRNA-queuosine biosynthesis.</text>
</comment>
<evidence type="ECO:0000256" key="10">
    <source>
        <dbReference type="ARBA" id="ARBA00066503"/>
    </source>
</evidence>
<dbReference type="PANTHER" id="PTHR30307">
    <property type="entry name" value="S-ADENOSYLMETHIONINE:TRNA RIBOSYLTRANSFERASE-ISOMERASE"/>
    <property type="match status" value="1"/>
</dbReference>
<dbReference type="HAMAP" id="MF_00113">
    <property type="entry name" value="QueA"/>
    <property type="match status" value="1"/>
</dbReference>
<evidence type="ECO:0000256" key="12">
    <source>
        <dbReference type="ARBA" id="ARBA00076160"/>
    </source>
</evidence>
<keyword evidence="14" id="KW-0413">Isomerase</keyword>
<dbReference type="InterPro" id="IPR003699">
    <property type="entry name" value="QueA"/>
</dbReference>
<dbReference type="InterPro" id="IPR042119">
    <property type="entry name" value="QueA_dom2"/>
</dbReference>
<dbReference type="EMBL" id="CP040098">
    <property type="protein sequence ID" value="QCQ20949.1"/>
    <property type="molecule type" value="Genomic_DNA"/>
</dbReference>
<dbReference type="RefSeq" id="WP_137422919.1">
    <property type="nucleotide sequence ID" value="NZ_CP040098.1"/>
</dbReference>
<dbReference type="GO" id="GO:0051075">
    <property type="term" value="F:S-adenosylmethionine:tRNA ribosyltransferase-isomerase activity"/>
    <property type="evidence" value="ECO:0007669"/>
    <property type="project" value="UniProtKB-EC"/>
</dbReference>
<dbReference type="GO" id="GO:0008616">
    <property type="term" value="P:tRNA queuosine(34) biosynthetic process"/>
    <property type="evidence" value="ECO:0007669"/>
    <property type="project" value="UniProtKB-UniRule"/>
</dbReference>
<evidence type="ECO:0000256" key="13">
    <source>
        <dbReference type="HAMAP-Rule" id="MF_00113"/>
    </source>
</evidence>
<dbReference type="KEGG" id="dax:FDQ92_01275"/>
<comment type="function">
    <text evidence="13">Transfers and isomerizes the ribose moiety from AdoMet to the 7-aminomethyl group of 7-deazaguanine (preQ1-tRNA) to give epoxyqueuosine (oQ-tRNA).</text>
</comment>
<comment type="subunit">
    <text evidence="3 13">Monomer.</text>
</comment>
<sequence>MADRPTYRLDDYDYELPGRLIAQSPTPQRDRCRLMVLERASGRLEHRSFRDLPDYLQAGDVLVLNDTRVVPARLLGRKDTGGRVELLVLDPYKDPDVGVREGYRCLLRASKPPRRGSRLFLEQEVMARVMGEVREGRVTVRFETGSPLMEILERAGRVPLPPYIRRNDDAVSFEDGKDYQTIYAAKPGAVAAPTAGLHFTENLLGCLEGKGVETVRLTLHVGYGTFSPIRVEDIREHGIHAEWTEIGEEASQRIREVRRAGRRVVAVGTTVVRALEYTAARFGEVSPFAGFCDHYIYPGFRFRVVDAMVTNFHLPKSSLILLVSAFAGRETILAAYAEAVRKEYRFYSYGDAMLIV</sequence>
<dbReference type="SUPFAM" id="SSF111337">
    <property type="entry name" value="QueA-like"/>
    <property type="match status" value="1"/>
</dbReference>
<dbReference type="FunFam" id="3.40.1780.10:FF:000001">
    <property type="entry name" value="S-adenosylmethionine:tRNA ribosyltransferase-isomerase"/>
    <property type="match status" value="1"/>
</dbReference>
<keyword evidence="14" id="KW-0328">Glycosyltransferase</keyword>
<name>A0A4P8KZH9_9BACT</name>
<dbReference type="NCBIfam" id="NF001140">
    <property type="entry name" value="PRK00147.1"/>
    <property type="match status" value="1"/>
</dbReference>
<evidence type="ECO:0000313" key="15">
    <source>
        <dbReference type="Proteomes" id="UP000298602"/>
    </source>
</evidence>
<dbReference type="AlphaFoldDB" id="A0A4P8KZH9"/>
<dbReference type="GO" id="GO:0005737">
    <property type="term" value="C:cytoplasm"/>
    <property type="evidence" value="ECO:0007669"/>
    <property type="project" value="UniProtKB-SubCell"/>
</dbReference>
<evidence type="ECO:0000256" key="9">
    <source>
        <dbReference type="ARBA" id="ARBA00061210"/>
    </source>
</evidence>
<dbReference type="Gene3D" id="3.40.1780.10">
    <property type="entry name" value="QueA-like"/>
    <property type="match status" value="1"/>
</dbReference>
<evidence type="ECO:0000256" key="4">
    <source>
        <dbReference type="ARBA" id="ARBA00022490"/>
    </source>
</evidence>
<evidence type="ECO:0000256" key="11">
    <source>
        <dbReference type="ARBA" id="ARBA00069325"/>
    </source>
</evidence>
<dbReference type="NCBIfam" id="TIGR00113">
    <property type="entry name" value="queA"/>
    <property type="match status" value="1"/>
</dbReference>
<keyword evidence="6 13" id="KW-0949">S-adenosyl-L-methionine</keyword>
<evidence type="ECO:0000256" key="5">
    <source>
        <dbReference type="ARBA" id="ARBA00022679"/>
    </source>
</evidence>
<dbReference type="OrthoDB" id="9805933at2"/>
<evidence type="ECO:0000256" key="2">
    <source>
        <dbReference type="ARBA" id="ARBA00004691"/>
    </source>
</evidence>
<organism evidence="14 15">
    <name type="scientific">Desulfoglaeba alkanexedens ALDC</name>
    <dbReference type="NCBI Taxonomy" id="980445"/>
    <lineage>
        <taxon>Bacteria</taxon>
        <taxon>Pseudomonadati</taxon>
        <taxon>Thermodesulfobacteriota</taxon>
        <taxon>Syntrophobacteria</taxon>
        <taxon>Syntrophobacterales</taxon>
        <taxon>Syntrophobacteraceae</taxon>
        <taxon>Desulfoglaeba</taxon>
    </lineage>
</organism>
<comment type="subcellular location">
    <subcellularLocation>
        <location evidence="1 13">Cytoplasm</location>
    </subcellularLocation>
</comment>
<evidence type="ECO:0000256" key="8">
    <source>
        <dbReference type="ARBA" id="ARBA00052751"/>
    </source>
</evidence>
<dbReference type="Pfam" id="PF02547">
    <property type="entry name" value="Queuosine_synth"/>
    <property type="match status" value="1"/>
</dbReference>
<evidence type="ECO:0000256" key="6">
    <source>
        <dbReference type="ARBA" id="ARBA00022691"/>
    </source>
</evidence>
<keyword evidence="4 13" id="KW-0963">Cytoplasm</keyword>
<evidence type="ECO:0000313" key="14">
    <source>
        <dbReference type="EMBL" id="QCQ20949.1"/>
    </source>
</evidence>
<reference evidence="14 15" key="1">
    <citation type="submission" date="2019-05" db="EMBL/GenBank/DDBJ databases">
        <title>The Complete Genome Sequence of the n-alkane-degrading Desulfoglaeba alkanexedens ALDC reveals multiple alkylsuccinate synthase gene clusters.</title>
        <authorList>
            <person name="Callaghan A.V."/>
            <person name="Davidova I.A."/>
            <person name="Duncan K.E."/>
            <person name="Morris B."/>
            <person name="McInerney M.J."/>
        </authorList>
    </citation>
    <scope>NUCLEOTIDE SEQUENCE [LARGE SCALE GENOMIC DNA]</scope>
    <source>
        <strain evidence="14 15">ALDC</strain>
    </source>
</reference>
<reference evidence="14 15" key="2">
    <citation type="submission" date="2019-05" db="EMBL/GenBank/DDBJ databases">
        <authorList>
            <person name="Suflita J.M."/>
            <person name="Marks C.R."/>
        </authorList>
    </citation>
    <scope>NUCLEOTIDE SEQUENCE [LARGE SCALE GENOMIC DNA]</scope>
    <source>
        <strain evidence="14 15">ALDC</strain>
    </source>
</reference>
<keyword evidence="7 13" id="KW-0671">Queuosine biosynthesis</keyword>
<dbReference type="PANTHER" id="PTHR30307:SF0">
    <property type="entry name" value="S-ADENOSYLMETHIONINE:TRNA RIBOSYLTRANSFERASE-ISOMERASE"/>
    <property type="match status" value="1"/>
</dbReference>
<evidence type="ECO:0000256" key="1">
    <source>
        <dbReference type="ARBA" id="ARBA00004496"/>
    </source>
</evidence>
<evidence type="ECO:0000256" key="7">
    <source>
        <dbReference type="ARBA" id="ARBA00022785"/>
    </source>
</evidence>
<keyword evidence="15" id="KW-1185">Reference proteome</keyword>
<dbReference type="EC" id="2.4.99.17" evidence="10 13"/>
<comment type="similarity">
    <text evidence="9 13">Belongs to the QueA family.</text>
</comment>
<evidence type="ECO:0000256" key="3">
    <source>
        <dbReference type="ARBA" id="ARBA00011245"/>
    </source>
</evidence>
<dbReference type="InterPro" id="IPR036100">
    <property type="entry name" value="QueA_sf"/>
</dbReference>
<keyword evidence="5 13" id="KW-0808">Transferase</keyword>
<dbReference type="Proteomes" id="UP000298602">
    <property type="component" value="Chromosome"/>
</dbReference>
<dbReference type="InterPro" id="IPR042118">
    <property type="entry name" value="QueA_dom1"/>
</dbReference>
<accession>A0A4P8KZH9</accession>
<gene>
    <name evidence="13 14" type="primary">queA</name>
    <name evidence="14" type="ORF">FDQ92_01275</name>
</gene>